<keyword evidence="8" id="KW-1185">Reference proteome</keyword>
<feature type="compositionally biased region" description="Basic residues" evidence="5">
    <location>
        <begin position="338"/>
        <end position="353"/>
    </location>
</feature>
<dbReference type="Pfam" id="PF01778">
    <property type="entry name" value="Ribosomal_L28e"/>
    <property type="match status" value="1"/>
</dbReference>
<keyword evidence="3 4" id="KW-0539">Nucleus</keyword>
<feature type="region of interest" description="Disordered" evidence="5">
    <location>
        <begin position="338"/>
        <end position="357"/>
    </location>
</feature>
<evidence type="ECO:0000256" key="2">
    <source>
        <dbReference type="ARBA" id="ARBA00005514"/>
    </source>
</evidence>
<evidence type="ECO:0000256" key="3">
    <source>
        <dbReference type="ARBA" id="ARBA00023242"/>
    </source>
</evidence>
<evidence type="ECO:0000313" key="8">
    <source>
        <dbReference type="Proteomes" id="UP001583186"/>
    </source>
</evidence>
<dbReference type="EMBL" id="JAWCUI010000063">
    <property type="protein sequence ID" value="KAL1890329.1"/>
    <property type="molecule type" value="Genomic_DNA"/>
</dbReference>
<accession>A0ABR3YSK3</accession>
<name>A0ABR3YSK3_9PEZI</name>
<dbReference type="Proteomes" id="UP001583186">
    <property type="component" value="Unassembled WGS sequence"/>
</dbReference>
<gene>
    <name evidence="7" type="primary">mak16</name>
    <name evidence="7" type="ORF">Sste5346_008331</name>
</gene>
<feature type="compositionally biased region" description="Basic and acidic residues" evidence="5">
    <location>
        <begin position="204"/>
        <end position="217"/>
    </location>
</feature>
<feature type="compositionally biased region" description="Acidic residues" evidence="5">
    <location>
        <begin position="259"/>
        <end position="323"/>
    </location>
</feature>
<dbReference type="Pfam" id="PF04874">
    <property type="entry name" value="Mak16"/>
    <property type="match status" value="1"/>
</dbReference>
<dbReference type="PIRSF" id="PIRSF003352">
    <property type="entry name" value="MAK16"/>
    <property type="match status" value="1"/>
</dbReference>
<organism evidence="7 8">
    <name type="scientific">Sporothrix stenoceras</name>
    <dbReference type="NCBI Taxonomy" id="5173"/>
    <lineage>
        <taxon>Eukaryota</taxon>
        <taxon>Fungi</taxon>
        <taxon>Dikarya</taxon>
        <taxon>Ascomycota</taxon>
        <taxon>Pezizomycotina</taxon>
        <taxon>Sordariomycetes</taxon>
        <taxon>Sordariomycetidae</taxon>
        <taxon>Ophiostomatales</taxon>
        <taxon>Ophiostomataceae</taxon>
        <taxon>Sporothrix</taxon>
    </lineage>
</organism>
<feature type="region of interest" description="Disordered" evidence="5">
    <location>
        <begin position="204"/>
        <end position="330"/>
    </location>
</feature>
<feature type="domain" description="Ribosomal eL28/Mak16" evidence="6">
    <location>
        <begin position="6"/>
        <end position="120"/>
    </location>
</feature>
<dbReference type="Gene3D" id="3.30.390.110">
    <property type="match status" value="1"/>
</dbReference>
<dbReference type="InterPro" id="IPR006958">
    <property type="entry name" value="Mak16"/>
</dbReference>
<dbReference type="InterPro" id="IPR029004">
    <property type="entry name" value="Ribosomal_eL28/Mak16"/>
</dbReference>
<comment type="caution">
    <text evidence="7">The sequence shown here is derived from an EMBL/GenBank/DDBJ whole genome shotgun (WGS) entry which is preliminary data.</text>
</comment>
<sequence length="379" mass="43799">MASDEIIWGIIDKQFCSYKLKAPSGQNFCHNEYNVTGFCSRQACPLANSRYATVRANPETGRLYLYMKTVERAHLPSKLWERIRLSQNYAEALQQIDDRLIYWPKFLIHKSKQRLTRLTQVAIRMRKIAKEEERLGETMVAKLAPKVRHRERARERKAESAAQLEKTIERELLQRLRSGTYGHEPLNVSETIWKKVLTAMEREDGATRDKDMDKGIIDSDDEGSEEGSEEDESELEEEYEGVKAKKATRQAQSLRNGDGDEDDLSDSGDVEYVSDFDESDEEVGDIEDWLGEGSVDDDDDEEDDDEDEDDDEEEESEEEESEDDGKKKKYKVKLIGDKRKRGRVTRMKPAKKAATKEKMKMVVDYTNRNKHAEAESLNF</sequence>
<evidence type="ECO:0000256" key="5">
    <source>
        <dbReference type="SAM" id="MobiDB-lite"/>
    </source>
</evidence>
<dbReference type="PANTHER" id="PTHR23405:SF4">
    <property type="entry name" value="PROTEIN MAK16 HOMOLOG"/>
    <property type="match status" value="1"/>
</dbReference>
<evidence type="ECO:0000256" key="4">
    <source>
        <dbReference type="PIRNR" id="PIRNR003352"/>
    </source>
</evidence>
<evidence type="ECO:0000313" key="7">
    <source>
        <dbReference type="EMBL" id="KAL1890329.1"/>
    </source>
</evidence>
<comment type="subcellular location">
    <subcellularLocation>
        <location evidence="1">Nucleus</location>
    </subcellularLocation>
</comment>
<comment type="similarity">
    <text evidence="2 4">Belongs to the MAK16 family.</text>
</comment>
<dbReference type="PANTHER" id="PTHR23405">
    <property type="entry name" value="MAINTENANCE OF KILLER 16 MAK16 PROTEIN-RELATED"/>
    <property type="match status" value="1"/>
</dbReference>
<protein>
    <recommendedName>
        <fullName evidence="4">Protein MAK16</fullName>
    </recommendedName>
</protein>
<evidence type="ECO:0000259" key="6">
    <source>
        <dbReference type="Pfam" id="PF01778"/>
    </source>
</evidence>
<reference evidence="7 8" key="1">
    <citation type="journal article" date="2024" name="IMA Fungus">
        <title>IMA Genome - F19 : A genome assembly and annotation guide to empower mycologists, including annotated draft genome sequences of Ceratocystis pirilliformis, Diaporthe australafricana, Fusarium ophioides, Paecilomyces lecythidis, and Sporothrix stenoceras.</title>
        <authorList>
            <person name="Aylward J."/>
            <person name="Wilson A.M."/>
            <person name="Visagie C.M."/>
            <person name="Spraker J."/>
            <person name="Barnes I."/>
            <person name="Buitendag C."/>
            <person name="Ceriani C."/>
            <person name="Del Mar Angel L."/>
            <person name="du Plessis D."/>
            <person name="Fuchs T."/>
            <person name="Gasser K."/>
            <person name="Kramer D."/>
            <person name="Li W."/>
            <person name="Munsamy K."/>
            <person name="Piso A."/>
            <person name="Price J.L."/>
            <person name="Sonnekus B."/>
            <person name="Thomas C."/>
            <person name="van der Nest A."/>
            <person name="van Dijk A."/>
            <person name="van Heerden A."/>
            <person name="van Vuuren N."/>
            <person name="Yilmaz N."/>
            <person name="Duong T.A."/>
            <person name="van der Merwe N.A."/>
            <person name="Wingfield M.J."/>
            <person name="Wingfield B.D."/>
        </authorList>
    </citation>
    <scope>NUCLEOTIDE SEQUENCE [LARGE SCALE GENOMIC DNA]</scope>
    <source>
        <strain evidence="7 8">CMW 5346</strain>
    </source>
</reference>
<proteinExistence type="inferred from homology"/>
<evidence type="ECO:0000256" key="1">
    <source>
        <dbReference type="ARBA" id="ARBA00004123"/>
    </source>
</evidence>
<feature type="compositionally biased region" description="Acidic residues" evidence="5">
    <location>
        <begin position="218"/>
        <end position="239"/>
    </location>
</feature>